<evidence type="ECO:0000313" key="5">
    <source>
        <dbReference type="Proteomes" id="UP001212821"/>
    </source>
</evidence>
<keyword evidence="1" id="KW-0596">Phosphopantetheine</keyword>
<feature type="domain" description="Carrier" evidence="3">
    <location>
        <begin position="7"/>
        <end position="81"/>
    </location>
</feature>
<dbReference type="Pfam" id="PF00550">
    <property type="entry name" value="PP-binding"/>
    <property type="match status" value="1"/>
</dbReference>
<dbReference type="Proteomes" id="UP001212821">
    <property type="component" value="Chromosome"/>
</dbReference>
<dbReference type="PROSITE" id="PS50075">
    <property type="entry name" value="CARRIER"/>
    <property type="match status" value="1"/>
</dbReference>
<name>A0ABY7Q7W5_9ACTN</name>
<dbReference type="Gene3D" id="1.10.1200.10">
    <property type="entry name" value="ACP-like"/>
    <property type="match status" value="1"/>
</dbReference>
<dbReference type="SMART" id="SM00823">
    <property type="entry name" value="PKS_PP"/>
    <property type="match status" value="1"/>
</dbReference>
<dbReference type="SUPFAM" id="SSF47336">
    <property type="entry name" value="ACP-like"/>
    <property type="match status" value="1"/>
</dbReference>
<protein>
    <submittedName>
        <fullName evidence="4">Acyl carrier protein</fullName>
    </submittedName>
</protein>
<gene>
    <name evidence="4" type="ORF">O1G21_22145</name>
</gene>
<dbReference type="EMBL" id="CP115450">
    <property type="protein sequence ID" value="WBP88269.1"/>
    <property type="molecule type" value="Genomic_DNA"/>
</dbReference>
<evidence type="ECO:0000259" key="3">
    <source>
        <dbReference type="PROSITE" id="PS50075"/>
    </source>
</evidence>
<reference evidence="5" key="1">
    <citation type="submission" date="2022-12" db="EMBL/GenBank/DDBJ databases">
        <authorList>
            <person name="Mo P."/>
        </authorList>
    </citation>
    <scope>NUCLEOTIDE SEQUENCE [LARGE SCALE GENOMIC DNA]</scope>
    <source>
        <strain evidence="5">HUAS 3-15</strain>
    </source>
</reference>
<dbReference type="PROSITE" id="PS00012">
    <property type="entry name" value="PHOSPHOPANTETHEINE"/>
    <property type="match status" value="1"/>
</dbReference>
<keyword evidence="5" id="KW-1185">Reference proteome</keyword>
<keyword evidence="2" id="KW-0597">Phosphoprotein</keyword>
<dbReference type="InterPro" id="IPR036736">
    <property type="entry name" value="ACP-like_sf"/>
</dbReference>
<dbReference type="RefSeq" id="WP_270146337.1">
    <property type="nucleotide sequence ID" value="NZ_CP115450.1"/>
</dbReference>
<dbReference type="InterPro" id="IPR020806">
    <property type="entry name" value="PKS_PP-bd"/>
</dbReference>
<dbReference type="InterPro" id="IPR006162">
    <property type="entry name" value="Ppantetheine_attach_site"/>
</dbReference>
<proteinExistence type="predicted"/>
<sequence>MQELTIDDLRRILREAAGQQEGVDLDGDILDLAFDELGYDSLALLETGSRIEQIFGIRLDDNTLSDSPGPRALIAAVNEQLAAARTA</sequence>
<accession>A0ABY7Q7W5</accession>
<dbReference type="InterPro" id="IPR009081">
    <property type="entry name" value="PP-bd_ACP"/>
</dbReference>
<evidence type="ECO:0000256" key="2">
    <source>
        <dbReference type="ARBA" id="ARBA00022553"/>
    </source>
</evidence>
<evidence type="ECO:0000313" key="4">
    <source>
        <dbReference type="EMBL" id="WBP88269.1"/>
    </source>
</evidence>
<evidence type="ECO:0000256" key="1">
    <source>
        <dbReference type="ARBA" id="ARBA00022450"/>
    </source>
</evidence>
<organism evidence="4 5">
    <name type="scientific">Kitasatospora cathayae</name>
    <dbReference type="NCBI Taxonomy" id="3004092"/>
    <lineage>
        <taxon>Bacteria</taxon>
        <taxon>Bacillati</taxon>
        <taxon>Actinomycetota</taxon>
        <taxon>Actinomycetes</taxon>
        <taxon>Kitasatosporales</taxon>
        <taxon>Streptomycetaceae</taxon>
        <taxon>Kitasatospora</taxon>
    </lineage>
</organism>